<dbReference type="Pfam" id="PF02469">
    <property type="entry name" value="Fasciclin"/>
    <property type="match status" value="2"/>
</dbReference>
<evidence type="ECO:0000313" key="3">
    <source>
        <dbReference type="Proteomes" id="UP000565521"/>
    </source>
</evidence>
<dbReference type="PANTHER" id="PTHR10900:SF77">
    <property type="entry name" value="FI19380P1"/>
    <property type="match status" value="1"/>
</dbReference>
<dbReference type="InterPro" id="IPR036378">
    <property type="entry name" value="FAS1_dom_sf"/>
</dbReference>
<comment type="caution">
    <text evidence="2">The sequence shown here is derived from an EMBL/GenBank/DDBJ whole genome shotgun (WGS) entry which is preliminary data.</text>
</comment>
<accession>A0A7Y7PQ65</accession>
<name>A0A7Y7PQ65_9BACT</name>
<dbReference type="PROSITE" id="PS50213">
    <property type="entry name" value="FAS1"/>
    <property type="match status" value="2"/>
</dbReference>
<organism evidence="2 3">
    <name type="scientific">Hymenobacter lapidiphilus</name>
    <dbReference type="NCBI Taxonomy" id="2608003"/>
    <lineage>
        <taxon>Bacteria</taxon>
        <taxon>Pseudomonadati</taxon>
        <taxon>Bacteroidota</taxon>
        <taxon>Cytophagia</taxon>
        <taxon>Cytophagales</taxon>
        <taxon>Hymenobacteraceae</taxon>
        <taxon>Hymenobacter</taxon>
    </lineage>
</organism>
<dbReference type="PROSITE" id="PS51257">
    <property type="entry name" value="PROKAR_LIPOPROTEIN"/>
    <property type="match status" value="1"/>
</dbReference>
<evidence type="ECO:0000313" key="2">
    <source>
        <dbReference type="EMBL" id="NVO32005.1"/>
    </source>
</evidence>
<dbReference type="AlphaFoldDB" id="A0A7Y7PQ65"/>
<dbReference type="Gene3D" id="2.30.180.10">
    <property type="entry name" value="FAS1 domain"/>
    <property type="match status" value="2"/>
</dbReference>
<dbReference type="Proteomes" id="UP000565521">
    <property type="component" value="Unassembled WGS sequence"/>
</dbReference>
<sequence length="334" mass="34528">MKKSSTGRFYFFGVISVLLAGCSEKQDVTPSIAAIAVNTAEFQILEDAAVRGGVVPLLSNKNPNDPSGNFTVFAPNNGAFARLGLNAAADLNSLQKEFLTNTLYYHVASGNLPGTELTAGSTSPSALTSAPDMPVSRRIVVRADGTRYVNGSRIVATDVPAANGTIHVVDKVLLATGVDIVQSAVALSQAKVFVQPELTFLVEAVLYADLAGALSATPGGPQLTVFAPTDQAFRELGTLLNVPLLVPADIRKLPKATVQAVLLNHVVAGSLFTPELPENATVKALGGGSLRLGPFATGTLTVQGAGNAAPAGMVIPDVQCINGIVHVINRVLLP</sequence>
<proteinExistence type="predicted"/>
<keyword evidence="3" id="KW-1185">Reference proteome</keyword>
<reference evidence="2 3" key="1">
    <citation type="submission" date="2020-05" db="EMBL/GenBank/DDBJ databases">
        <title>Hymenobacter terrestris sp. nov. and Hymenobacter lapidiphilus sp. nov., isolated from regoliths in Antarctica.</title>
        <authorList>
            <person name="Sedlacek I."/>
            <person name="Pantucek R."/>
            <person name="Zeman M."/>
            <person name="Holochova P."/>
            <person name="Kralova S."/>
            <person name="Stankova E."/>
            <person name="Sedo O."/>
            <person name="Micenkova L."/>
            <person name="Svec P."/>
            <person name="Gupta V."/>
            <person name="Sood U."/>
            <person name="Korpole U.S."/>
            <person name="Lal R."/>
        </authorList>
    </citation>
    <scope>NUCLEOTIDE SEQUENCE [LARGE SCALE GENOMIC DNA]</scope>
    <source>
        <strain evidence="2 3">P5342</strain>
    </source>
</reference>
<protein>
    <submittedName>
        <fullName evidence="2">Fasciclin domain-containing protein</fullName>
    </submittedName>
</protein>
<gene>
    <name evidence="2" type="ORF">HW554_12335</name>
</gene>
<dbReference type="SUPFAM" id="SSF82153">
    <property type="entry name" value="FAS1 domain"/>
    <property type="match status" value="2"/>
</dbReference>
<dbReference type="GO" id="GO:0005615">
    <property type="term" value="C:extracellular space"/>
    <property type="evidence" value="ECO:0007669"/>
    <property type="project" value="TreeGrafter"/>
</dbReference>
<feature type="domain" description="FAS1" evidence="1">
    <location>
        <begin position="29"/>
        <end position="173"/>
    </location>
</feature>
<evidence type="ECO:0000259" key="1">
    <source>
        <dbReference type="PROSITE" id="PS50213"/>
    </source>
</evidence>
<dbReference type="SMART" id="SM00554">
    <property type="entry name" value="FAS1"/>
    <property type="match status" value="2"/>
</dbReference>
<dbReference type="InterPro" id="IPR050904">
    <property type="entry name" value="Adhesion/Biosynth-related"/>
</dbReference>
<dbReference type="EMBL" id="JABKAU010000021">
    <property type="protein sequence ID" value="NVO32005.1"/>
    <property type="molecule type" value="Genomic_DNA"/>
</dbReference>
<dbReference type="PANTHER" id="PTHR10900">
    <property type="entry name" value="PERIOSTIN-RELATED"/>
    <property type="match status" value="1"/>
</dbReference>
<feature type="domain" description="FAS1" evidence="1">
    <location>
        <begin position="185"/>
        <end position="332"/>
    </location>
</feature>
<dbReference type="RefSeq" id="WP_176908899.1">
    <property type="nucleotide sequence ID" value="NZ_JABKAU010000021.1"/>
</dbReference>
<dbReference type="InterPro" id="IPR000782">
    <property type="entry name" value="FAS1_domain"/>
</dbReference>